<keyword evidence="3" id="KW-1185">Reference proteome</keyword>
<accession>A0A1H3U1R0</accession>
<organism evidence="2 3">
    <name type="scientific">Herbiconiux ginsengi</name>
    <dbReference type="NCBI Taxonomy" id="381665"/>
    <lineage>
        <taxon>Bacteria</taxon>
        <taxon>Bacillati</taxon>
        <taxon>Actinomycetota</taxon>
        <taxon>Actinomycetes</taxon>
        <taxon>Micrococcales</taxon>
        <taxon>Microbacteriaceae</taxon>
        <taxon>Herbiconiux</taxon>
    </lineage>
</organism>
<dbReference type="Proteomes" id="UP000198891">
    <property type="component" value="Unassembled WGS sequence"/>
</dbReference>
<evidence type="ECO:0000256" key="1">
    <source>
        <dbReference type="SAM" id="MobiDB-lite"/>
    </source>
</evidence>
<protein>
    <submittedName>
        <fullName evidence="2">Uncharacterized protein</fullName>
    </submittedName>
</protein>
<dbReference type="AlphaFoldDB" id="A0A1H3U1R0"/>
<evidence type="ECO:0000313" key="2">
    <source>
        <dbReference type="EMBL" id="SDZ56464.1"/>
    </source>
</evidence>
<dbReference type="RefSeq" id="WP_245741744.1">
    <property type="nucleotide sequence ID" value="NZ_FNPZ01000010.1"/>
</dbReference>
<name>A0A1H3U1R0_9MICO</name>
<gene>
    <name evidence="2" type="ORF">SAMN05216554_0036</name>
</gene>
<dbReference type="EMBL" id="FNPZ01000010">
    <property type="protein sequence ID" value="SDZ56464.1"/>
    <property type="molecule type" value="Genomic_DNA"/>
</dbReference>
<reference evidence="2 3" key="1">
    <citation type="submission" date="2016-10" db="EMBL/GenBank/DDBJ databases">
        <authorList>
            <person name="de Groot N.N."/>
        </authorList>
    </citation>
    <scope>NUCLEOTIDE SEQUENCE [LARGE SCALE GENOMIC DNA]</scope>
    <source>
        <strain evidence="2 3">CGMCC 4.3491</strain>
    </source>
</reference>
<evidence type="ECO:0000313" key="3">
    <source>
        <dbReference type="Proteomes" id="UP000198891"/>
    </source>
</evidence>
<feature type="region of interest" description="Disordered" evidence="1">
    <location>
        <begin position="15"/>
        <end position="47"/>
    </location>
</feature>
<proteinExistence type="predicted"/>
<dbReference type="STRING" id="381665.SAMN05216554_0036"/>
<sequence length="47" mass="4944">MSVDGDQSEVVGIFESEQQANDAAEHTGRYVSVEQHPVIGPSDASGL</sequence>